<feature type="region of interest" description="Disordered" evidence="6">
    <location>
        <begin position="349"/>
        <end position="409"/>
    </location>
</feature>
<dbReference type="Pfam" id="PF01594">
    <property type="entry name" value="AI-2E_transport"/>
    <property type="match status" value="1"/>
</dbReference>
<keyword evidence="9" id="KW-1185">Reference proteome</keyword>
<gene>
    <name evidence="8" type="ORF">CLV78_11822</name>
</gene>
<evidence type="ECO:0000256" key="3">
    <source>
        <dbReference type="ARBA" id="ARBA00022692"/>
    </source>
</evidence>
<comment type="caution">
    <text evidence="8">The sequence shown here is derived from an EMBL/GenBank/DDBJ whole genome shotgun (WGS) entry which is preliminary data.</text>
</comment>
<dbReference type="PANTHER" id="PTHR21716">
    <property type="entry name" value="TRANSMEMBRANE PROTEIN"/>
    <property type="match status" value="1"/>
</dbReference>
<feature type="transmembrane region" description="Helical" evidence="7">
    <location>
        <begin position="166"/>
        <end position="188"/>
    </location>
</feature>
<feature type="transmembrane region" description="Helical" evidence="7">
    <location>
        <begin position="209"/>
        <end position="232"/>
    </location>
</feature>
<feature type="transmembrane region" description="Helical" evidence="7">
    <location>
        <begin position="32"/>
        <end position="51"/>
    </location>
</feature>
<comment type="similarity">
    <text evidence="2">Belongs to the autoinducer-2 exporter (AI-2E) (TC 2.A.86) family.</text>
</comment>
<keyword evidence="5 7" id="KW-0472">Membrane</keyword>
<feature type="transmembrane region" description="Helical" evidence="7">
    <location>
        <begin position="9"/>
        <end position="26"/>
    </location>
</feature>
<reference evidence="8 9" key="1">
    <citation type="submission" date="2018-03" db="EMBL/GenBank/DDBJ databases">
        <title>Genomic Encyclopedia of Archaeal and Bacterial Type Strains, Phase II (KMG-II): from individual species to whole genera.</title>
        <authorList>
            <person name="Goeker M."/>
        </authorList>
    </citation>
    <scope>NUCLEOTIDE SEQUENCE [LARGE SCALE GENOMIC DNA]</scope>
    <source>
        <strain evidence="8 9">DSM 29328</strain>
    </source>
</reference>
<dbReference type="EMBL" id="PVTD01000018">
    <property type="protein sequence ID" value="PRY19779.1"/>
    <property type="molecule type" value="Genomic_DNA"/>
</dbReference>
<dbReference type="PANTHER" id="PTHR21716:SF4">
    <property type="entry name" value="TRANSMEMBRANE PROTEIN 245"/>
    <property type="match status" value="1"/>
</dbReference>
<feature type="transmembrane region" description="Helical" evidence="7">
    <location>
        <begin position="238"/>
        <end position="265"/>
    </location>
</feature>
<accession>A0A2T0RF64</accession>
<dbReference type="RefSeq" id="WP_158263643.1">
    <property type="nucleotide sequence ID" value="NZ_PVTD01000018.1"/>
</dbReference>
<protein>
    <submittedName>
        <fullName evidence="8">Putative PurR-regulated permease PerM</fullName>
    </submittedName>
</protein>
<keyword evidence="3 7" id="KW-0812">Transmembrane</keyword>
<evidence type="ECO:0000256" key="7">
    <source>
        <dbReference type="SAM" id="Phobius"/>
    </source>
</evidence>
<organism evidence="8 9">
    <name type="scientific">Aliiruegeria haliotis</name>
    <dbReference type="NCBI Taxonomy" id="1280846"/>
    <lineage>
        <taxon>Bacteria</taxon>
        <taxon>Pseudomonadati</taxon>
        <taxon>Pseudomonadota</taxon>
        <taxon>Alphaproteobacteria</taxon>
        <taxon>Rhodobacterales</taxon>
        <taxon>Roseobacteraceae</taxon>
        <taxon>Aliiruegeria</taxon>
    </lineage>
</organism>
<keyword evidence="4 7" id="KW-1133">Transmembrane helix</keyword>
<dbReference type="AlphaFoldDB" id="A0A2T0RF64"/>
<evidence type="ECO:0000256" key="4">
    <source>
        <dbReference type="ARBA" id="ARBA00022989"/>
    </source>
</evidence>
<evidence type="ECO:0000313" key="8">
    <source>
        <dbReference type="EMBL" id="PRY19779.1"/>
    </source>
</evidence>
<dbReference type="GO" id="GO:0016020">
    <property type="term" value="C:membrane"/>
    <property type="evidence" value="ECO:0007669"/>
    <property type="project" value="UniProtKB-SubCell"/>
</dbReference>
<name>A0A2T0RF64_9RHOB</name>
<dbReference type="OrthoDB" id="106838at2"/>
<evidence type="ECO:0000256" key="1">
    <source>
        <dbReference type="ARBA" id="ARBA00004141"/>
    </source>
</evidence>
<evidence type="ECO:0000256" key="2">
    <source>
        <dbReference type="ARBA" id="ARBA00009773"/>
    </source>
</evidence>
<evidence type="ECO:0000256" key="5">
    <source>
        <dbReference type="ARBA" id="ARBA00023136"/>
    </source>
</evidence>
<evidence type="ECO:0000256" key="6">
    <source>
        <dbReference type="SAM" id="MobiDB-lite"/>
    </source>
</evidence>
<feature type="compositionally biased region" description="Basic and acidic residues" evidence="6">
    <location>
        <begin position="386"/>
        <end position="409"/>
    </location>
</feature>
<feature type="transmembrane region" description="Helical" evidence="7">
    <location>
        <begin position="309"/>
        <end position="339"/>
    </location>
</feature>
<proteinExistence type="inferred from homology"/>
<comment type="subcellular location">
    <subcellularLocation>
        <location evidence="1">Membrane</location>
        <topology evidence="1">Multi-pass membrane protein</topology>
    </subcellularLocation>
</comment>
<sequence length="409" mass="43555">MARQTPDSLRWFALLAVTAAVSLMFLDTVQTFLVALVMAAIAAGLSAPLQARMMIITRRRPGLAAALTIAIVGIAVVAPLLGIIWLAASQAEGLVEEADALLKQVEAISPDDPLPDWVPFREELGRNSAQITAKFGEFASAAGGFLVSMLTDMTRGTVKFFLDLFIFFYAVFCFLQMKTSIITLILSYSGLPEPTQRSLAKRMISVSRATIKGTLLIGVAQGALGGLGFWAVGIEGAAFWGVVMAVLSVIPGLGPLLVVFCGMVWLFSQGEITYAIGLAAWGFGVVGTIDNILRPILVGRDAAMADIMILISTLGGLAVFGASGLVLGPVIAGIFVTLWDTVRDASRNGLAPAPQVADETPEPERLDPPSPEPGDDLTLLGEDMAEELRELRRQKRERDARKQAESPEG</sequence>
<feature type="transmembrane region" description="Helical" evidence="7">
    <location>
        <begin position="272"/>
        <end position="289"/>
    </location>
</feature>
<evidence type="ECO:0000313" key="9">
    <source>
        <dbReference type="Proteomes" id="UP000239480"/>
    </source>
</evidence>
<dbReference type="Proteomes" id="UP000239480">
    <property type="component" value="Unassembled WGS sequence"/>
</dbReference>
<dbReference type="InterPro" id="IPR002549">
    <property type="entry name" value="AI-2E-like"/>
</dbReference>
<feature type="transmembrane region" description="Helical" evidence="7">
    <location>
        <begin position="63"/>
        <end position="88"/>
    </location>
</feature>